<dbReference type="InterPro" id="IPR036871">
    <property type="entry name" value="PX_dom_sf"/>
</dbReference>
<reference evidence="5 6" key="1">
    <citation type="submission" date="2019-06" db="EMBL/GenBank/DDBJ databases">
        <title>Draft genome sequence of the filamentous fungus Phialemoniopsis curvata isolated from diesel fuel.</title>
        <authorList>
            <person name="Varaljay V.A."/>
            <person name="Lyon W.J."/>
            <person name="Crouch A.L."/>
            <person name="Drake C.E."/>
            <person name="Hollomon J.M."/>
            <person name="Nadeau L.J."/>
            <person name="Nunn H.S."/>
            <person name="Stevenson B.S."/>
            <person name="Bojanowski C.L."/>
            <person name="Crookes-Goodson W.J."/>
        </authorList>
    </citation>
    <scope>NUCLEOTIDE SEQUENCE [LARGE SCALE GENOMIC DNA]</scope>
    <source>
        <strain evidence="5 6">D216</strain>
    </source>
</reference>
<dbReference type="RefSeq" id="XP_030994976.1">
    <property type="nucleotide sequence ID" value="XM_031140849.1"/>
</dbReference>
<dbReference type="Gene3D" id="3.30.1520.10">
    <property type="entry name" value="Phox-like domain"/>
    <property type="match status" value="1"/>
</dbReference>
<feature type="region of interest" description="Disordered" evidence="2">
    <location>
        <begin position="395"/>
        <end position="454"/>
    </location>
</feature>
<feature type="transmembrane region" description="Helical" evidence="3">
    <location>
        <begin position="90"/>
        <end position="111"/>
    </location>
</feature>
<evidence type="ECO:0000313" key="6">
    <source>
        <dbReference type="Proteomes" id="UP000319257"/>
    </source>
</evidence>
<evidence type="ECO:0000256" key="1">
    <source>
        <dbReference type="ARBA" id="ARBA00010883"/>
    </source>
</evidence>
<name>A0A507AQZ1_9PEZI</name>
<dbReference type="PANTHER" id="PTHR22775">
    <property type="entry name" value="SORTING NEXIN"/>
    <property type="match status" value="1"/>
</dbReference>
<dbReference type="Pfam" id="PF00787">
    <property type="entry name" value="PX"/>
    <property type="match status" value="1"/>
</dbReference>
<dbReference type="SMART" id="SM00313">
    <property type="entry name" value="PXA"/>
    <property type="match status" value="1"/>
</dbReference>
<dbReference type="STRING" id="1093900.A0A507AQZ1"/>
<comment type="caution">
    <text evidence="5">The sequence shown here is derived from an EMBL/GenBank/DDBJ whole genome shotgun (WGS) entry which is preliminary data.</text>
</comment>
<dbReference type="OrthoDB" id="41200at2759"/>
<dbReference type="InParanoid" id="A0A507AQZ1"/>
<dbReference type="AlphaFoldDB" id="A0A507AQZ1"/>
<dbReference type="PANTHER" id="PTHR22775:SF47">
    <property type="entry name" value="MEIOTICALLY UP-REGULATED GENE 122 PROTEIN"/>
    <property type="match status" value="1"/>
</dbReference>
<dbReference type="Pfam" id="PF02194">
    <property type="entry name" value="PXA"/>
    <property type="match status" value="1"/>
</dbReference>
<evidence type="ECO:0000256" key="2">
    <source>
        <dbReference type="SAM" id="MobiDB-lite"/>
    </source>
</evidence>
<feature type="region of interest" description="Disordered" evidence="2">
    <location>
        <begin position="1"/>
        <end position="56"/>
    </location>
</feature>
<feature type="compositionally biased region" description="Polar residues" evidence="2">
    <location>
        <begin position="895"/>
        <end position="910"/>
    </location>
</feature>
<feature type="compositionally biased region" description="Polar residues" evidence="2">
    <location>
        <begin position="762"/>
        <end position="779"/>
    </location>
</feature>
<dbReference type="Proteomes" id="UP000319257">
    <property type="component" value="Unassembled WGS sequence"/>
</dbReference>
<keyword evidence="3" id="KW-1133">Transmembrane helix</keyword>
<dbReference type="InterPro" id="IPR001683">
    <property type="entry name" value="PX_dom"/>
</dbReference>
<feature type="compositionally biased region" description="Basic and acidic residues" evidence="2">
    <location>
        <begin position="420"/>
        <end position="435"/>
    </location>
</feature>
<feature type="compositionally biased region" description="Polar residues" evidence="2">
    <location>
        <begin position="788"/>
        <end position="798"/>
    </location>
</feature>
<dbReference type="GO" id="GO:0035091">
    <property type="term" value="F:phosphatidylinositol binding"/>
    <property type="evidence" value="ECO:0007669"/>
    <property type="project" value="InterPro"/>
</dbReference>
<feature type="compositionally biased region" description="Low complexity" evidence="2">
    <location>
        <begin position="844"/>
        <end position="858"/>
    </location>
</feature>
<keyword evidence="3" id="KW-0812">Transmembrane</keyword>
<dbReference type="SUPFAM" id="SSF64268">
    <property type="entry name" value="PX domain"/>
    <property type="match status" value="1"/>
</dbReference>
<evidence type="ECO:0000313" key="5">
    <source>
        <dbReference type="EMBL" id="TPX13265.1"/>
    </source>
</evidence>
<sequence length="1091" mass="118962">MVPGEDAHRHGAAVDDMESSAVAGVNGGADATEQSQKPALPADPPQPEPLFSPTTSDDDLLTKTFRFLSTATPETLGAIGVGLAASTYLVLGKLGLVLVGAFGGVALFISWEARNPELSRAIKGERGVDVLARVLASKSENKDGSASRENREDEYQWGAQSFDDFRPETRDALNNLVDAIIRDYVKWWYGPIVPRDDSFPASCRKVLTSYLLSVSNHLSRKRPADAFLDFLTNSSSIVIVLFAELSAAFAELPTDSKMTAADAIYNYLSANPDSSLANLLSQKQQASKFKMVAEDLLAFLDRSSYDCDPARIFLREILASVILEKTLETCSKPEWINGWIVYLLEAGEPDLSQAIDVGMQTGPEANNNAFIDIDGNVGNIGLSKGNRNSFDMEKARKRESMGHKKQLSKAEEEMEEAMEEMERLNKMIAEDEARRARAKSASEPSKETKSAADASERLAGAMKRNANELEIQPNLPDSKNDATGLGVQSPPASAKVSPKDPSSSGDEQSGKGEPIYTPITPRSSMAESPSQTTSPNRDSGHFTNFDQLVPPAQDDADLSDSEQRKPVLTLHKASVTIHDEALVDTGRIRSKPSWDFLIQIEPATTQFPGWMNVRRYSDFERLHEVMRRIATISGAKAFTEQHAELPSWRIHTRASLRGELERYLRDALWYQPLAESEGMKRFLEKNSGHAPSASKSGFQLQAFENMGKNVLGVLSNAPKGMNEGGKALVGGVTGVLGNMGLGQRKNTASSLQDVTAYTNRLSVSTPPRVDSSISMNGSNRKTRDSLDSQRSSVVSTQPARMAPMERRPSYNSQSEAEGEPLSAARSDRWELMSPSTGGSRQHSRASSLAPARSPSVASFSNMKLPPPPDAIPDDYDALSNSNNHEEDGGGRNPKRNSTMAMRSRSQSLTNARRRSMPAPTSGYKQFPKLSEQETRVAVELLFAVINELYTLSSAWNIRRTLLTAAKSFLLRPGNPSLASIQTLIQTSVLEANTSDEGVARHLAKLRENTLPTEEELAAWPAEMSAEDKERLRARARALLIKSGVPAALMGVMGQAATSEAMGRIFDCLQVEEVARGLIFGVLLQAVRVVTH</sequence>
<feature type="compositionally biased region" description="Pro residues" evidence="2">
    <location>
        <begin position="41"/>
        <end position="50"/>
    </location>
</feature>
<proteinExistence type="inferred from homology"/>
<feature type="domain" description="PXA" evidence="4">
    <location>
        <begin position="166"/>
        <end position="348"/>
    </location>
</feature>
<feature type="compositionally biased region" description="Basic and acidic residues" evidence="2">
    <location>
        <begin position="1"/>
        <end position="13"/>
    </location>
</feature>
<evidence type="ECO:0000259" key="4">
    <source>
        <dbReference type="PROSITE" id="PS51207"/>
    </source>
</evidence>
<feature type="region of interest" description="Disordered" evidence="2">
    <location>
        <begin position="762"/>
        <end position="927"/>
    </location>
</feature>
<comment type="similarity">
    <text evidence="1">Belongs to the sorting nexin family.</text>
</comment>
<dbReference type="GeneID" id="41973685"/>
<dbReference type="InterPro" id="IPR003114">
    <property type="entry name" value="Phox_assoc"/>
</dbReference>
<feature type="compositionally biased region" description="Polar residues" evidence="2">
    <location>
        <begin position="520"/>
        <end position="546"/>
    </location>
</feature>
<dbReference type="EMBL" id="SKBQ01000035">
    <property type="protein sequence ID" value="TPX13265.1"/>
    <property type="molecule type" value="Genomic_DNA"/>
</dbReference>
<dbReference type="PROSITE" id="PS51207">
    <property type="entry name" value="PXA"/>
    <property type="match status" value="1"/>
</dbReference>
<evidence type="ECO:0000256" key="3">
    <source>
        <dbReference type="SAM" id="Phobius"/>
    </source>
</evidence>
<dbReference type="InterPro" id="IPR013937">
    <property type="entry name" value="Sorting_nexin_C"/>
</dbReference>
<accession>A0A507AQZ1</accession>
<gene>
    <name evidence="5" type="ORF">E0L32_006238</name>
</gene>
<organism evidence="5 6">
    <name type="scientific">Thyridium curvatum</name>
    <dbReference type="NCBI Taxonomy" id="1093900"/>
    <lineage>
        <taxon>Eukaryota</taxon>
        <taxon>Fungi</taxon>
        <taxon>Dikarya</taxon>
        <taxon>Ascomycota</taxon>
        <taxon>Pezizomycotina</taxon>
        <taxon>Sordariomycetes</taxon>
        <taxon>Sordariomycetidae</taxon>
        <taxon>Thyridiales</taxon>
        <taxon>Thyridiaceae</taxon>
        <taxon>Thyridium</taxon>
    </lineage>
</organism>
<keyword evidence="6" id="KW-1185">Reference proteome</keyword>
<feature type="region of interest" description="Disordered" evidence="2">
    <location>
        <begin position="467"/>
        <end position="563"/>
    </location>
</feature>
<dbReference type="Pfam" id="PF08628">
    <property type="entry name" value="Nexin_C"/>
    <property type="match status" value="1"/>
</dbReference>
<dbReference type="CDD" id="cd06093">
    <property type="entry name" value="PX_domain"/>
    <property type="match status" value="1"/>
</dbReference>
<keyword evidence="3" id="KW-0472">Membrane</keyword>
<feature type="compositionally biased region" description="Basic and acidic residues" evidence="2">
    <location>
        <begin position="444"/>
        <end position="454"/>
    </location>
</feature>
<dbReference type="FunFam" id="3.30.1520.10:FF:000065">
    <property type="entry name" value="PX domain protein (AFU_orthologue AFUA_2G07450)"/>
    <property type="match status" value="1"/>
</dbReference>
<protein>
    <recommendedName>
        <fullName evidence="4">PXA domain-containing protein</fullName>
    </recommendedName>
</protein>